<evidence type="ECO:0000256" key="3">
    <source>
        <dbReference type="ARBA" id="ARBA00023284"/>
    </source>
</evidence>
<dbReference type="InterPro" id="IPR036249">
    <property type="entry name" value="Thioredoxin-like_sf"/>
</dbReference>
<reference evidence="6" key="2">
    <citation type="submission" date="2020-09" db="EMBL/GenBank/DDBJ databases">
        <authorList>
            <person name="Sun Q."/>
            <person name="Zhou Y."/>
        </authorList>
    </citation>
    <scope>NUCLEOTIDE SEQUENCE</scope>
    <source>
        <strain evidence="6">CGMCC 1.15360</strain>
    </source>
</reference>
<organism evidence="6 7">
    <name type="scientific">Croceicoccus mobilis</name>
    <dbReference type="NCBI Taxonomy" id="1703339"/>
    <lineage>
        <taxon>Bacteria</taxon>
        <taxon>Pseudomonadati</taxon>
        <taxon>Pseudomonadota</taxon>
        <taxon>Alphaproteobacteria</taxon>
        <taxon>Sphingomonadales</taxon>
        <taxon>Erythrobacteraceae</taxon>
        <taxon>Croceicoccus</taxon>
    </lineage>
</organism>
<dbReference type="InterPro" id="IPR013766">
    <property type="entry name" value="Thioredoxin_domain"/>
</dbReference>
<evidence type="ECO:0000259" key="5">
    <source>
        <dbReference type="PROSITE" id="PS51352"/>
    </source>
</evidence>
<dbReference type="EMBL" id="BMIP01000003">
    <property type="protein sequence ID" value="GGD68398.1"/>
    <property type="molecule type" value="Genomic_DNA"/>
</dbReference>
<dbReference type="InterPro" id="IPR017937">
    <property type="entry name" value="Thioredoxin_CS"/>
</dbReference>
<feature type="domain" description="Thioredoxin" evidence="5">
    <location>
        <begin position="46"/>
        <end position="185"/>
    </location>
</feature>
<dbReference type="PROSITE" id="PS51352">
    <property type="entry name" value="THIOREDOXIN_2"/>
    <property type="match status" value="1"/>
</dbReference>
<protein>
    <submittedName>
        <fullName evidence="6">Thioredoxin</fullName>
    </submittedName>
</protein>
<dbReference type="AlphaFoldDB" id="A0A916YYU4"/>
<comment type="caution">
    <text evidence="6">The sequence shown here is derived from an EMBL/GenBank/DDBJ whole genome shotgun (WGS) entry which is preliminary data.</text>
</comment>
<dbReference type="GO" id="GO:0015036">
    <property type="term" value="F:disulfide oxidoreductase activity"/>
    <property type="evidence" value="ECO:0007669"/>
    <property type="project" value="UniProtKB-ARBA"/>
</dbReference>
<dbReference type="PROSITE" id="PS00194">
    <property type="entry name" value="THIOREDOXIN_1"/>
    <property type="match status" value="1"/>
</dbReference>
<dbReference type="CDD" id="cd02966">
    <property type="entry name" value="TlpA_like_family"/>
    <property type="match status" value="1"/>
</dbReference>
<keyword evidence="7" id="KW-1185">Reference proteome</keyword>
<name>A0A916YYU4_9SPHN</name>
<evidence type="ECO:0000313" key="7">
    <source>
        <dbReference type="Proteomes" id="UP000612349"/>
    </source>
</evidence>
<dbReference type="InterPro" id="IPR013740">
    <property type="entry name" value="Redoxin"/>
</dbReference>
<dbReference type="Gene3D" id="3.40.30.10">
    <property type="entry name" value="Glutaredoxin"/>
    <property type="match status" value="1"/>
</dbReference>
<feature type="region of interest" description="Disordered" evidence="4">
    <location>
        <begin position="20"/>
        <end position="59"/>
    </location>
</feature>
<dbReference type="GO" id="GO:0030313">
    <property type="term" value="C:cell envelope"/>
    <property type="evidence" value="ECO:0007669"/>
    <property type="project" value="UniProtKB-SubCell"/>
</dbReference>
<keyword evidence="2" id="KW-0201">Cytochrome c-type biogenesis</keyword>
<evidence type="ECO:0000256" key="1">
    <source>
        <dbReference type="ARBA" id="ARBA00004196"/>
    </source>
</evidence>
<evidence type="ECO:0000256" key="4">
    <source>
        <dbReference type="SAM" id="MobiDB-lite"/>
    </source>
</evidence>
<comment type="subcellular location">
    <subcellularLocation>
        <location evidence="1">Cell envelope</location>
    </subcellularLocation>
</comment>
<evidence type="ECO:0000256" key="2">
    <source>
        <dbReference type="ARBA" id="ARBA00022748"/>
    </source>
</evidence>
<dbReference type="InterPro" id="IPR050553">
    <property type="entry name" value="Thioredoxin_ResA/DsbE_sf"/>
</dbReference>
<dbReference type="SUPFAM" id="SSF52833">
    <property type="entry name" value="Thioredoxin-like"/>
    <property type="match status" value="1"/>
</dbReference>
<dbReference type="GO" id="GO:0017004">
    <property type="term" value="P:cytochrome complex assembly"/>
    <property type="evidence" value="ECO:0007669"/>
    <property type="project" value="UniProtKB-KW"/>
</dbReference>
<dbReference type="PANTHER" id="PTHR42852:SF13">
    <property type="entry name" value="PROTEIN DIPZ"/>
    <property type="match status" value="1"/>
</dbReference>
<dbReference type="PANTHER" id="PTHR42852">
    <property type="entry name" value="THIOL:DISULFIDE INTERCHANGE PROTEIN DSBE"/>
    <property type="match status" value="1"/>
</dbReference>
<keyword evidence="3" id="KW-0676">Redox-active center</keyword>
<gene>
    <name evidence="6" type="ORF">GCM10010990_17380</name>
</gene>
<evidence type="ECO:0000313" key="6">
    <source>
        <dbReference type="EMBL" id="GGD68398.1"/>
    </source>
</evidence>
<accession>A0A916YYU4</accession>
<sequence>MLPSTLAIIAALSLGACDRQSTGEEQAVETAETGESAPSAGTIDRSHAGEAMPDLTISLPDGTEKPLDSFAGKPLLVNLWATWCGPCKVEMPALDQLAGERTDSLKVLTVSQDLNGAEAVAPFFKEQGFAHLEPWMDKNNDLMFAYQGGVLPMTVYYGADGKEIWRMIGEYDWAGDSVDEILTES</sequence>
<dbReference type="Pfam" id="PF08534">
    <property type="entry name" value="Redoxin"/>
    <property type="match status" value="1"/>
</dbReference>
<proteinExistence type="predicted"/>
<reference evidence="6" key="1">
    <citation type="journal article" date="2014" name="Int. J. Syst. Evol. Microbiol.">
        <title>Complete genome sequence of Corynebacterium casei LMG S-19264T (=DSM 44701T), isolated from a smear-ripened cheese.</title>
        <authorList>
            <consortium name="US DOE Joint Genome Institute (JGI-PGF)"/>
            <person name="Walter F."/>
            <person name="Albersmeier A."/>
            <person name="Kalinowski J."/>
            <person name="Ruckert C."/>
        </authorList>
    </citation>
    <scope>NUCLEOTIDE SEQUENCE</scope>
    <source>
        <strain evidence="6">CGMCC 1.15360</strain>
    </source>
</reference>
<dbReference type="Proteomes" id="UP000612349">
    <property type="component" value="Unassembled WGS sequence"/>
</dbReference>